<dbReference type="AlphaFoldDB" id="A0A1E7FXG0"/>
<evidence type="ECO:0000313" key="4">
    <source>
        <dbReference type="Proteomes" id="UP000095751"/>
    </source>
</evidence>
<sequence length="218" mass="24382">MNDSKTTSTSDDDDDVVPLVQALLVSIDAEHVVDAIRTEYGVIDEYNLDDSEFSSESNNSIFCCTTTELWVEEDIPVTAEPNWSQDNQQQQQQQQQRQDVDQQSRTIGAWASFSVLGFLIGGPSLSMIFGIGAAFCSQQEEGVFAGDVARAIGDVAIFSRQKCIHIDQKYSIVDKIANRAFTLSRNCVDIVAKSINYVLPDKDDICRLRQRRNESKRT</sequence>
<feature type="compositionally biased region" description="Low complexity" evidence="1">
    <location>
        <begin position="85"/>
        <end position="101"/>
    </location>
</feature>
<keyword evidence="2" id="KW-0812">Transmembrane</keyword>
<keyword evidence="2" id="KW-0472">Membrane</keyword>
<dbReference type="EMBL" id="KV784353">
    <property type="protein sequence ID" value="OEU22841.1"/>
    <property type="molecule type" value="Genomic_DNA"/>
</dbReference>
<dbReference type="Proteomes" id="UP000095751">
    <property type="component" value="Unassembled WGS sequence"/>
</dbReference>
<evidence type="ECO:0000256" key="1">
    <source>
        <dbReference type="SAM" id="MobiDB-lite"/>
    </source>
</evidence>
<dbReference type="InParanoid" id="A0A1E7FXG0"/>
<feature type="transmembrane region" description="Helical" evidence="2">
    <location>
        <begin position="107"/>
        <end position="135"/>
    </location>
</feature>
<evidence type="ECO:0000256" key="2">
    <source>
        <dbReference type="SAM" id="Phobius"/>
    </source>
</evidence>
<accession>A0A1E7FXG0</accession>
<dbReference type="KEGG" id="fcy:FRACYDRAFT_259227"/>
<feature type="region of interest" description="Disordered" evidence="1">
    <location>
        <begin position="81"/>
        <end position="101"/>
    </location>
</feature>
<name>A0A1E7FXG0_9STRA</name>
<keyword evidence="4" id="KW-1185">Reference proteome</keyword>
<gene>
    <name evidence="3" type="ORF">FRACYDRAFT_259227</name>
</gene>
<keyword evidence="2" id="KW-1133">Transmembrane helix</keyword>
<protein>
    <submittedName>
        <fullName evidence="3">Uncharacterized protein</fullName>
    </submittedName>
</protein>
<reference evidence="3 4" key="1">
    <citation type="submission" date="2016-09" db="EMBL/GenBank/DDBJ databases">
        <title>Extensive genetic diversity and differential bi-allelic expression allows diatom success in the polar Southern Ocean.</title>
        <authorList>
            <consortium name="DOE Joint Genome Institute"/>
            <person name="Mock T."/>
            <person name="Otillar R.P."/>
            <person name="Strauss J."/>
            <person name="Dupont C."/>
            <person name="Frickenhaus S."/>
            <person name="Maumus F."/>
            <person name="Mcmullan M."/>
            <person name="Sanges R."/>
            <person name="Schmutz J."/>
            <person name="Toseland A."/>
            <person name="Valas R."/>
            <person name="Veluchamy A."/>
            <person name="Ward B.J."/>
            <person name="Allen A."/>
            <person name="Barry K."/>
            <person name="Falciatore A."/>
            <person name="Ferrante M."/>
            <person name="Fortunato A.E."/>
            <person name="Gloeckner G."/>
            <person name="Gruber A."/>
            <person name="Hipkin R."/>
            <person name="Janech M."/>
            <person name="Kroth P."/>
            <person name="Leese F."/>
            <person name="Lindquist E."/>
            <person name="Lyon B.R."/>
            <person name="Martin J."/>
            <person name="Mayer C."/>
            <person name="Parker M."/>
            <person name="Quesneville H."/>
            <person name="Raymond J."/>
            <person name="Uhlig C."/>
            <person name="Valentin K.U."/>
            <person name="Worden A.Z."/>
            <person name="Armbrust E.V."/>
            <person name="Bowler C."/>
            <person name="Green B."/>
            <person name="Moulton V."/>
            <person name="Van Oosterhout C."/>
            <person name="Grigoriev I."/>
        </authorList>
    </citation>
    <scope>NUCLEOTIDE SEQUENCE [LARGE SCALE GENOMIC DNA]</scope>
    <source>
        <strain evidence="3 4">CCMP1102</strain>
    </source>
</reference>
<organism evidence="3 4">
    <name type="scientific">Fragilariopsis cylindrus CCMP1102</name>
    <dbReference type="NCBI Taxonomy" id="635003"/>
    <lineage>
        <taxon>Eukaryota</taxon>
        <taxon>Sar</taxon>
        <taxon>Stramenopiles</taxon>
        <taxon>Ochrophyta</taxon>
        <taxon>Bacillariophyta</taxon>
        <taxon>Bacillariophyceae</taxon>
        <taxon>Bacillariophycidae</taxon>
        <taxon>Bacillariales</taxon>
        <taxon>Bacillariaceae</taxon>
        <taxon>Fragilariopsis</taxon>
    </lineage>
</organism>
<proteinExistence type="predicted"/>
<evidence type="ECO:0000313" key="3">
    <source>
        <dbReference type="EMBL" id="OEU22841.1"/>
    </source>
</evidence>